<dbReference type="SUPFAM" id="SSF55545">
    <property type="entry name" value="beta-N-acetylhexosaminidase-like domain"/>
    <property type="match status" value="1"/>
</dbReference>
<dbReference type="Gene3D" id="2.60.120.260">
    <property type="entry name" value="Galactose-binding domain-like"/>
    <property type="match status" value="1"/>
</dbReference>
<name>A0A918WZ24_9ACTN</name>
<dbReference type="PANTHER" id="PTHR13170:SF16">
    <property type="entry name" value="PROTEIN O-GLCNACASE"/>
    <property type="match status" value="1"/>
</dbReference>
<dbReference type="GO" id="GO:0015929">
    <property type="term" value="F:hexosaminidase activity"/>
    <property type="evidence" value="ECO:0007669"/>
    <property type="project" value="UniProtKB-ARBA"/>
</dbReference>
<dbReference type="Gene3D" id="3.20.20.80">
    <property type="entry name" value="Glycosidases"/>
    <property type="match status" value="1"/>
</dbReference>
<dbReference type="SUPFAM" id="SSF49785">
    <property type="entry name" value="Galactose-binding domain-like"/>
    <property type="match status" value="1"/>
</dbReference>
<evidence type="ECO:0000313" key="7">
    <source>
        <dbReference type="Proteomes" id="UP000638353"/>
    </source>
</evidence>
<dbReference type="InterPro" id="IPR017853">
    <property type="entry name" value="GH"/>
</dbReference>
<reference evidence="6" key="1">
    <citation type="journal article" date="2014" name="Int. J. Syst. Evol. Microbiol.">
        <title>Complete genome sequence of Corynebacterium casei LMG S-19264T (=DSM 44701T), isolated from a smear-ripened cheese.</title>
        <authorList>
            <consortium name="US DOE Joint Genome Institute (JGI-PGF)"/>
            <person name="Walter F."/>
            <person name="Albersmeier A."/>
            <person name="Kalinowski J."/>
            <person name="Ruckert C."/>
        </authorList>
    </citation>
    <scope>NUCLEOTIDE SEQUENCE</scope>
    <source>
        <strain evidence="6">JCM 4637</strain>
    </source>
</reference>
<accession>A0A918WZ24</accession>
<dbReference type="RefSeq" id="WP_189824649.1">
    <property type="nucleotide sequence ID" value="NZ_BMVC01000007.1"/>
</dbReference>
<dbReference type="Gene3D" id="3.30.379.10">
    <property type="entry name" value="Chitobiase/beta-hexosaminidase domain 2-like"/>
    <property type="match status" value="1"/>
</dbReference>
<comment type="caution">
    <text evidence="6">The sequence shown here is derived from an EMBL/GenBank/DDBJ whole genome shotgun (WGS) entry which is preliminary data.</text>
</comment>
<protein>
    <recommendedName>
        <fullName evidence="5">GH84 domain-containing protein</fullName>
    </recommendedName>
</protein>
<dbReference type="PANTHER" id="PTHR13170">
    <property type="entry name" value="O-GLCNACASE"/>
    <property type="match status" value="1"/>
</dbReference>
<evidence type="ECO:0000259" key="5">
    <source>
        <dbReference type="PROSITE" id="PS52009"/>
    </source>
</evidence>
<sequence>MTVVSRAPAAGSRAPAAGSRVPATPSRRARTALAAAVALGSLALVAPTAAAAPEAGAAPSTALPVVFPTPQSLTRTGSDIVVRDRVEVIVGKDTDPAARDLLVATLRAHGVRHVGVREKLSPHGKLAFLLGSATRTDLARALQGTAVPDRADGYALRVGRGSVALGGADATGQFYAVQTLKQLFRNAPKGHGRVRLAAASVSDFPSMPLRGSIEGFYGPPWTQAERLDHMDFLGAVKSNTYVYAPKDDPYHRDKWREPYPADVFAQLGTLVKRATANHVRFTFAVSPGASICYSDAADTKALTAKLQAMYDLGVRTVSVPLDDISYTKWNCDADKAAFGAPGQAAAAKAQVSLLNTLQKDFVATHPGMRPLQMVPTEYGDLKDSPYKQTLRATLDTSVEVMWTGTDVVPPAITVDQAKKASELFGRKVFVWDNYPVNDFGRTAGRLLLAPYDKREPGLSDHLTGLISNPMNQEAASKPAVFTMSDFSWNDRGYDRTRSARHAALFLAGGDPRLADAVQVFVDLNHLAPTFGTTPWQPQSPVFGPRTTAFWKRYATDPRGAIRAFRPAVTEITRVPDTLRRSLPDKLFLSDAANWLDATKLWGSSLSYGLDALTAIGRGDAAAAERARKAMDTAASAAAKITVDPKEHHQLGRVRLGDPCIEDFVTKVQAAHDASKGLPPLRELARGKTATQVSDYVWDDGTTPFGAAKAVNGDRFDIATTGGKEAQPWWQVDLGTSASLERIDLYNRTDCCADRTKDYYVLASDTPFPATLAEALKTPGIWSHHETAQAGGPTSIPTTAQARYVRIWLASAKPVELNMAEVEVHGRTRTSD</sequence>
<feature type="domain" description="GH84" evidence="5">
    <location>
        <begin position="208"/>
        <end position="491"/>
    </location>
</feature>
<organism evidence="6 7">
    <name type="scientific">Streptomyces finlayi</name>
    <dbReference type="NCBI Taxonomy" id="67296"/>
    <lineage>
        <taxon>Bacteria</taxon>
        <taxon>Bacillati</taxon>
        <taxon>Actinomycetota</taxon>
        <taxon>Actinomycetes</taxon>
        <taxon>Kitasatosporales</taxon>
        <taxon>Streptomycetaceae</taxon>
        <taxon>Streptomyces</taxon>
    </lineage>
</organism>
<evidence type="ECO:0000256" key="1">
    <source>
        <dbReference type="ARBA" id="ARBA00022801"/>
    </source>
</evidence>
<feature type="region of interest" description="Disordered" evidence="4">
    <location>
        <begin position="1"/>
        <end position="25"/>
    </location>
</feature>
<dbReference type="InterPro" id="IPR015882">
    <property type="entry name" value="HEX_bac_N"/>
</dbReference>
<feature type="active site" description="Proton donor" evidence="3">
    <location>
        <position position="323"/>
    </location>
</feature>
<dbReference type="Proteomes" id="UP000638353">
    <property type="component" value="Unassembled WGS sequence"/>
</dbReference>
<comment type="similarity">
    <text evidence="3">Belongs to the glycosyl hydrolase 84 family.</text>
</comment>
<dbReference type="Pfam" id="PF22633">
    <property type="entry name" value="F5_F8_type_C_2"/>
    <property type="match status" value="1"/>
</dbReference>
<dbReference type="Pfam" id="PF02838">
    <property type="entry name" value="Glyco_hydro_20b"/>
    <property type="match status" value="1"/>
</dbReference>
<evidence type="ECO:0000313" key="6">
    <source>
        <dbReference type="EMBL" id="GHC96568.1"/>
    </source>
</evidence>
<dbReference type="InterPro" id="IPR008979">
    <property type="entry name" value="Galactose-bd-like_sf"/>
</dbReference>
<keyword evidence="1 3" id="KW-0378">Hydrolase</keyword>
<dbReference type="GO" id="GO:0005975">
    <property type="term" value="P:carbohydrate metabolic process"/>
    <property type="evidence" value="ECO:0007669"/>
    <property type="project" value="UniProtKB-ARBA"/>
</dbReference>
<evidence type="ECO:0000256" key="3">
    <source>
        <dbReference type="PROSITE-ProRule" id="PRU01353"/>
    </source>
</evidence>
<dbReference type="AlphaFoldDB" id="A0A918WZ24"/>
<dbReference type="EMBL" id="BMVC01000007">
    <property type="protein sequence ID" value="GHC96568.1"/>
    <property type="molecule type" value="Genomic_DNA"/>
</dbReference>
<proteinExistence type="inferred from homology"/>
<dbReference type="Gene3D" id="1.20.58.460">
    <property type="entry name" value="Hyaluronidase post-catalytic domain-like"/>
    <property type="match status" value="1"/>
</dbReference>
<dbReference type="SUPFAM" id="SSF51445">
    <property type="entry name" value="(Trans)glycosidases"/>
    <property type="match status" value="1"/>
</dbReference>
<dbReference type="GO" id="GO:1901135">
    <property type="term" value="P:carbohydrate derivative metabolic process"/>
    <property type="evidence" value="ECO:0007669"/>
    <property type="project" value="UniProtKB-ARBA"/>
</dbReference>
<keyword evidence="2 3" id="KW-0326">Glycosidase</keyword>
<reference evidence="6" key="2">
    <citation type="submission" date="2020-09" db="EMBL/GenBank/DDBJ databases">
        <authorList>
            <person name="Sun Q."/>
            <person name="Ohkuma M."/>
        </authorList>
    </citation>
    <scope>NUCLEOTIDE SEQUENCE</scope>
    <source>
        <strain evidence="6">JCM 4637</strain>
    </source>
</reference>
<gene>
    <name evidence="6" type="ORF">GCM10010334_36840</name>
</gene>
<dbReference type="InterPro" id="IPR051822">
    <property type="entry name" value="Glycosyl_Hydrolase_84"/>
</dbReference>
<dbReference type="InterPro" id="IPR011496">
    <property type="entry name" value="O-GlcNAcase_cat"/>
</dbReference>
<evidence type="ECO:0000256" key="4">
    <source>
        <dbReference type="SAM" id="MobiDB-lite"/>
    </source>
</evidence>
<dbReference type="InterPro" id="IPR029018">
    <property type="entry name" value="Hex-like_dom2"/>
</dbReference>
<dbReference type="Pfam" id="PF07555">
    <property type="entry name" value="NAGidase"/>
    <property type="match status" value="1"/>
</dbReference>
<evidence type="ECO:0000256" key="2">
    <source>
        <dbReference type="ARBA" id="ARBA00023295"/>
    </source>
</evidence>
<dbReference type="PROSITE" id="PS52009">
    <property type="entry name" value="GH84"/>
    <property type="match status" value="1"/>
</dbReference>